<dbReference type="Gene3D" id="3.40.630.30">
    <property type="match status" value="1"/>
</dbReference>
<dbReference type="AlphaFoldDB" id="A0A5R9FVX8"/>
<reference evidence="2 3" key="1">
    <citation type="submission" date="2019-05" db="EMBL/GenBank/DDBJ databases">
        <title>Streptomyces sp. NEAU-C151, a novel actinomycete isolated from soil.</title>
        <authorList>
            <person name="Han L."/>
            <person name="Jiang H."/>
        </authorList>
    </citation>
    <scope>NUCLEOTIDE SEQUENCE [LARGE SCALE GENOMIC DNA]</scope>
    <source>
        <strain evidence="2 3">NEAU-C151</strain>
    </source>
</reference>
<dbReference type="InterPro" id="IPR016181">
    <property type="entry name" value="Acyl_CoA_acyltransferase"/>
</dbReference>
<organism evidence="2 3">
    <name type="scientific">Streptomyces montanus</name>
    <dbReference type="NCBI Taxonomy" id="2580423"/>
    <lineage>
        <taxon>Bacteria</taxon>
        <taxon>Bacillati</taxon>
        <taxon>Actinomycetota</taxon>
        <taxon>Actinomycetes</taxon>
        <taxon>Kitasatosporales</taxon>
        <taxon>Streptomycetaceae</taxon>
        <taxon>Streptomyces</taxon>
    </lineage>
</organism>
<keyword evidence="2" id="KW-0808">Transferase</keyword>
<accession>A0A5R9FVX8</accession>
<dbReference type="Pfam" id="PF00583">
    <property type="entry name" value="Acetyltransf_1"/>
    <property type="match status" value="1"/>
</dbReference>
<dbReference type="InterPro" id="IPR000182">
    <property type="entry name" value="GNAT_dom"/>
</dbReference>
<gene>
    <name evidence="2" type="ORF">FE633_11330</name>
</gene>
<dbReference type="PROSITE" id="PS51186">
    <property type="entry name" value="GNAT"/>
    <property type="match status" value="1"/>
</dbReference>
<proteinExistence type="predicted"/>
<dbReference type="SUPFAM" id="SSF55729">
    <property type="entry name" value="Acyl-CoA N-acyltransferases (Nat)"/>
    <property type="match status" value="1"/>
</dbReference>
<evidence type="ECO:0000259" key="1">
    <source>
        <dbReference type="PROSITE" id="PS51186"/>
    </source>
</evidence>
<feature type="domain" description="N-acetyltransferase" evidence="1">
    <location>
        <begin position="29"/>
        <end position="181"/>
    </location>
</feature>
<dbReference type="GO" id="GO:0016747">
    <property type="term" value="F:acyltransferase activity, transferring groups other than amino-acyl groups"/>
    <property type="evidence" value="ECO:0007669"/>
    <property type="project" value="InterPro"/>
</dbReference>
<dbReference type="RefSeq" id="WP_138045000.1">
    <property type="nucleotide sequence ID" value="NZ_VBZC01000010.1"/>
</dbReference>
<comment type="caution">
    <text evidence="2">The sequence shown here is derived from an EMBL/GenBank/DDBJ whole genome shotgun (WGS) entry which is preliminary data.</text>
</comment>
<name>A0A5R9FVX8_9ACTN</name>
<evidence type="ECO:0000313" key="3">
    <source>
        <dbReference type="Proteomes" id="UP000305906"/>
    </source>
</evidence>
<evidence type="ECO:0000313" key="2">
    <source>
        <dbReference type="EMBL" id="TLS46126.1"/>
    </source>
</evidence>
<keyword evidence="3" id="KW-1185">Reference proteome</keyword>
<dbReference type="Proteomes" id="UP000305906">
    <property type="component" value="Unassembled WGS sequence"/>
</dbReference>
<protein>
    <submittedName>
        <fullName evidence="2">GNAT family N-acetyltransferase</fullName>
    </submittedName>
</protein>
<dbReference type="EMBL" id="VBZC01000010">
    <property type="protein sequence ID" value="TLS46126.1"/>
    <property type="molecule type" value="Genomic_DNA"/>
</dbReference>
<sequence>MVQPVPALPAAFPALHAPHASILKDGTRVLSRPAVRADLDEVNGLYRRCSAESRRARHLTHRSEIRPHEWERMVDVRKAITLLTATTTTPDEVIAMTNLIETDPPGCAELAVLVADAWQRRLGLGTCLVRYAASLAVLHGYSTLTAEVGATNTRMLAILRRLDTSVPQNTSSTVSITVPLPVRHAHHDEKQRR</sequence>